<accession>F8KBI2</accession>
<dbReference type="SUPFAM" id="SSF47413">
    <property type="entry name" value="lambda repressor-like DNA-binding domains"/>
    <property type="match status" value="1"/>
</dbReference>
<proteinExistence type="predicted"/>
<protein>
    <submittedName>
        <fullName evidence="2">Putative HTH transcriptional regulator, XRE family</fullName>
    </submittedName>
</protein>
<dbReference type="PROSITE" id="PS50943">
    <property type="entry name" value="HTH_CROC1"/>
    <property type="match status" value="1"/>
</dbReference>
<name>A0A0S4NNA3_LIMR5</name>
<dbReference type="EMBL" id="FR854361">
    <property type="protein sequence ID" value="CCC02808.1"/>
    <property type="molecule type" value="Genomic_DNA"/>
</dbReference>
<dbReference type="Pfam" id="PF01381">
    <property type="entry name" value="HTH_3"/>
    <property type="match status" value="1"/>
</dbReference>
<evidence type="ECO:0000313" key="2">
    <source>
        <dbReference type="EMBL" id="CCC02808.1"/>
    </source>
</evidence>
<gene>
    <name evidence="2" type="ORF">LRATCC53608_0059</name>
</gene>
<dbReference type="RefSeq" id="WP_003674050.1">
    <property type="nucleotide sequence ID" value="NZ_JBKZCG010000114.1"/>
</dbReference>
<organism evidence="2">
    <name type="scientific">Limosilactobacillus reuteri subsp. suis (strain ATCC 53608 / LMG 31752 / 1063)</name>
    <name type="common">Lactobacillus reuteri</name>
    <dbReference type="NCBI Taxonomy" id="927703"/>
    <lineage>
        <taxon>Bacteria</taxon>
        <taxon>Bacillati</taxon>
        <taxon>Bacillota</taxon>
        <taxon>Bacilli</taxon>
        <taxon>Lactobacillales</taxon>
        <taxon>Lactobacillaceae</taxon>
        <taxon>Limosilactobacillus</taxon>
    </lineage>
</organism>
<sequence>MRKWEDIDKHQTVATKEELSIIDTLSFLEVQRIKQGISQTEFAKKIGMTQPQLAKIENLDSIPTLPTLNKYAAGLGLQIKLSISPLMEAK</sequence>
<accession>A0A0S4NNA3</accession>
<reference evidence="2" key="2">
    <citation type="submission" date="2011-05" db="EMBL/GenBank/DDBJ databases">
        <authorList>
            <person name="Davey R."/>
        </authorList>
    </citation>
    <scope>NUCLEOTIDE SEQUENCE</scope>
    <source>
        <strain evidence="2">ATCC 53608</strain>
    </source>
</reference>
<reference evidence="2" key="1">
    <citation type="journal article" date="2011" name="J. Bacteriol.">
        <title>Genome sequence of the vertebrate gut symbiont Lactobacillus reuteri ATCC 53608.</title>
        <authorList>
            <person name="Heavens D."/>
            <person name="Tailford L.E."/>
            <person name="Crossman L."/>
            <person name="Jeffers F."/>
            <person name="Mackenzie D.A."/>
            <person name="Caccamo M."/>
            <person name="Juge N."/>
        </authorList>
    </citation>
    <scope>NUCLEOTIDE SEQUENCE [LARGE SCALE GENOMIC DNA]</scope>
    <source>
        <strain evidence="2">ATCC 53608</strain>
    </source>
</reference>
<dbReference type="InterPro" id="IPR001387">
    <property type="entry name" value="Cro/C1-type_HTH"/>
</dbReference>
<dbReference type="GO" id="GO:0003677">
    <property type="term" value="F:DNA binding"/>
    <property type="evidence" value="ECO:0007669"/>
    <property type="project" value="InterPro"/>
</dbReference>
<dbReference type="Gene3D" id="1.10.260.40">
    <property type="entry name" value="lambda repressor-like DNA-binding domains"/>
    <property type="match status" value="1"/>
</dbReference>
<evidence type="ECO:0000259" key="1">
    <source>
        <dbReference type="PROSITE" id="PS50943"/>
    </source>
</evidence>
<dbReference type="HOGENOM" id="CLU_066192_18_4_9"/>
<feature type="domain" description="HTH cro/C1-type" evidence="1">
    <location>
        <begin position="28"/>
        <end position="86"/>
    </location>
</feature>
<dbReference type="InterPro" id="IPR010982">
    <property type="entry name" value="Lambda_DNA-bd_dom_sf"/>
</dbReference>
<dbReference type="SMART" id="SM00530">
    <property type="entry name" value="HTH_XRE"/>
    <property type="match status" value="1"/>
</dbReference>
<dbReference type="CDD" id="cd00093">
    <property type="entry name" value="HTH_XRE"/>
    <property type="match status" value="1"/>
</dbReference>
<dbReference type="AlphaFoldDB" id="A0A0S4NNA3"/>